<evidence type="ECO:0000313" key="2">
    <source>
        <dbReference type="EMBL" id="MEA9356189.1"/>
    </source>
</evidence>
<feature type="signal peptide" evidence="1">
    <location>
        <begin position="1"/>
        <end position="18"/>
    </location>
</feature>
<protein>
    <recommendedName>
        <fullName evidence="4">C-type lysozyme inhibitor domain-containing protein</fullName>
    </recommendedName>
</protein>
<comment type="caution">
    <text evidence="2">The sequence shown here is derived from an EMBL/GenBank/DDBJ whole genome shotgun (WGS) entry which is preliminary data.</text>
</comment>
<sequence>MKFLLAVILSAMSLTVVANEVYECEFVGPNYMLSFQDNGQITLSNNFKSYECKKGYVNLPGTEAQLSVLNCVSSNEKVMFYANENADGDIVLGRDLLFSKDILCKNR</sequence>
<evidence type="ECO:0008006" key="4">
    <source>
        <dbReference type="Google" id="ProtNLM"/>
    </source>
</evidence>
<dbReference type="EMBL" id="JAYGJQ010000001">
    <property type="protein sequence ID" value="MEA9356189.1"/>
    <property type="molecule type" value="Genomic_DNA"/>
</dbReference>
<evidence type="ECO:0000313" key="3">
    <source>
        <dbReference type="Proteomes" id="UP001302274"/>
    </source>
</evidence>
<keyword evidence="1" id="KW-0732">Signal</keyword>
<dbReference type="RefSeq" id="WP_323575869.1">
    <property type="nucleotide sequence ID" value="NZ_JAYGJQ010000001.1"/>
</dbReference>
<evidence type="ECO:0000256" key="1">
    <source>
        <dbReference type="SAM" id="SignalP"/>
    </source>
</evidence>
<feature type="chain" id="PRO_5047259545" description="C-type lysozyme inhibitor domain-containing protein" evidence="1">
    <location>
        <begin position="19"/>
        <end position="107"/>
    </location>
</feature>
<reference evidence="2 3" key="1">
    <citation type="submission" date="2023-11" db="EMBL/GenBank/DDBJ databases">
        <title>A Novel Polar Bacteriovorax (B. antarcticus) Isolated from the Biocrust in Antarctica.</title>
        <authorList>
            <person name="Mun W."/>
            <person name="Choi S.Y."/>
            <person name="Mitchell R.J."/>
        </authorList>
    </citation>
    <scope>NUCLEOTIDE SEQUENCE [LARGE SCALE GENOMIC DNA]</scope>
    <source>
        <strain evidence="2 3">PP10</strain>
    </source>
</reference>
<gene>
    <name evidence="2" type="ORF">SHI21_08250</name>
</gene>
<organism evidence="2 3">
    <name type="scientific">Bacteriovorax antarcticus</name>
    <dbReference type="NCBI Taxonomy" id="3088717"/>
    <lineage>
        <taxon>Bacteria</taxon>
        <taxon>Pseudomonadati</taxon>
        <taxon>Bdellovibrionota</taxon>
        <taxon>Bacteriovoracia</taxon>
        <taxon>Bacteriovoracales</taxon>
        <taxon>Bacteriovoracaceae</taxon>
        <taxon>Bacteriovorax</taxon>
    </lineage>
</organism>
<accession>A0ABU5VV01</accession>
<keyword evidence="3" id="KW-1185">Reference proteome</keyword>
<dbReference type="Proteomes" id="UP001302274">
    <property type="component" value="Unassembled WGS sequence"/>
</dbReference>
<proteinExistence type="predicted"/>
<name>A0ABU5VV01_9BACT</name>